<dbReference type="InterPro" id="IPR036691">
    <property type="entry name" value="Endo/exonu/phosph_ase_sf"/>
</dbReference>
<dbReference type="Pfam" id="PF00078">
    <property type="entry name" value="RVT_1"/>
    <property type="match status" value="1"/>
</dbReference>
<evidence type="ECO:0000313" key="3">
    <source>
        <dbReference type="Proteomes" id="UP000288805"/>
    </source>
</evidence>
<name>A0A438GD92_VITVI</name>
<comment type="caution">
    <text evidence="2">The sequence shown here is derived from an EMBL/GenBank/DDBJ whole genome shotgun (WGS) entry which is preliminary data.</text>
</comment>
<protein>
    <recommendedName>
        <fullName evidence="1">Reverse transcriptase domain-containing protein</fullName>
    </recommendedName>
</protein>
<dbReference type="Proteomes" id="UP000288805">
    <property type="component" value="Unassembled WGS sequence"/>
</dbReference>
<dbReference type="SUPFAM" id="SSF56219">
    <property type="entry name" value="DNase I-like"/>
    <property type="match status" value="1"/>
</dbReference>
<proteinExistence type="predicted"/>
<dbReference type="Gene3D" id="3.60.10.10">
    <property type="entry name" value="Endonuclease/exonuclease/phosphatase"/>
    <property type="match status" value="1"/>
</dbReference>
<gene>
    <name evidence="2" type="ORF">CK203_057150</name>
</gene>
<dbReference type="PANTHER" id="PTHR19446">
    <property type="entry name" value="REVERSE TRANSCRIPTASES"/>
    <property type="match status" value="1"/>
</dbReference>
<reference evidence="2 3" key="1">
    <citation type="journal article" date="2018" name="PLoS Genet.">
        <title>Population sequencing reveals clonal diversity and ancestral inbreeding in the grapevine cultivar Chardonnay.</title>
        <authorList>
            <person name="Roach M.J."/>
            <person name="Johnson D.L."/>
            <person name="Bohlmann J."/>
            <person name="van Vuuren H.J."/>
            <person name="Jones S.J."/>
            <person name="Pretorius I.S."/>
            <person name="Schmidt S.A."/>
            <person name="Borneman A.R."/>
        </authorList>
    </citation>
    <scope>NUCLEOTIDE SEQUENCE [LARGE SCALE GENOMIC DNA]</scope>
    <source>
        <strain evidence="3">cv. Chardonnay</strain>
        <tissue evidence="2">Leaf</tissue>
    </source>
</reference>
<evidence type="ECO:0000259" key="1">
    <source>
        <dbReference type="Pfam" id="PF00078"/>
    </source>
</evidence>
<dbReference type="EMBL" id="QGNW01000471">
    <property type="protein sequence ID" value="RVW70148.1"/>
    <property type="molecule type" value="Genomic_DNA"/>
</dbReference>
<dbReference type="AlphaFoldDB" id="A0A438GD92"/>
<feature type="domain" description="Reverse transcriptase" evidence="1">
    <location>
        <begin position="731"/>
        <end position="905"/>
    </location>
</feature>
<sequence>MSFFKSLGDARGRFVSVDEDTKERRNLQWARIIVVIREWNFPSFLQLISGSTCFAVQLWWESAPWISEVQPSWSCKGSRGKVESRAFLRVAEVCLGKVVGQVLMVDPLPSAKEREDVGEDAAPFLTGSAAGFVWNGHLRGAGALEARPKVRPNWRIGPVLQKERRLFFPSKALSPLGALALASFSWRRVFHRRRGLRSSWGTFARRSLWVFSARSPRPFPAVMGPSQGSVLGASNPVAPFHGIDPCAPLLMTLTTIVKPLADASLLNEVLRFQKASVPEARVDVIKGPLSMVLQDGSEVVFPENASSEKEAPSDKEISNFKDFSRYLGMPVEWYEEKIVLLLKKLKKMTGGGTLSKKRKKKVVSASRFERELKRLDCSVSYGEPANRRSGRSKWELIPDNRVLELLELEQGVYSISGRFRNVEDIFIWVFIGVYGPVLSRAKKEFWEELGAIKGRWDEPWCVGGDFNSIRFPGEMRYGHNLIVGMRRFSEVIEELNLKDLLSPGGQFTWFGGLNSQAATRLDRFLITNEWEDHFLGVFQSTLPRMPQIIVPFSWRAGGGGGGGIKKGKTPFRFENMWLLSDGFKELVRAWWTSYSIVGSTSHYLAEKLKALKRDLRRWNKEVFGNVSAKKSEALSRIQLCDSNESLNPLSFEEAKTRLGDLDEYKKCVLMEETFWRKKSREIWLKEGNKNTKFFLKMANARAYRTLLAEIEDWRSRMGNLQFRVLGDAEELKNFRPVSLVRSLYKLLAKVLANRLKQAVGEVVSEYQHAFIQNRQILDVALIANEAVDSWLKVNIPGLLLKLDIEKAFDYVNWDCLVSVMSKMGSRGLRQGDPLSFYLFLLVMEVLSQLLFRARSGGFIEGFKVGNTNGIGRDMLHLLFADDILLFCKANSGQLRYLSWVFLWFEAISRCSFQISKGVGLSGGEIQKALVLMEETLSFQRGRLSLIKSTLSSLPIYLMSLFVIPWKSAVCIDMRQGGLDKYGEEEGGWCSKEVKGAYGVGLWKAIRKDWEIICSRSCFIMGNERKVKFWKDLWCEDQVLKDAFPNLFRLAVNKDQWACDAWEEEGEVGSWNHLLSRSFNDWEMEEVEGLLQKIHPLVLA</sequence>
<dbReference type="InterPro" id="IPR000477">
    <property type="entry name" value="RT_dom"/>
</dbReference>
<dbReference type="CDD" id="cd01650">
    <property type="entry name" value="RT_nLTR_like"/>
    <property type="match status" value="1"/>
</dbReference>
<accession>A0A438GD92</accession>
<organism evidence="2 3">
    <name type="scientific">Vitis vinifera</name>
    <name type="common">Grape</name>
    <dbReference type="NCBI Taxonomy" id="29760"/>
    <lineage>
        <taxon>Eukaryota</taxon>
        <taxon>Viridiplantae</taxon>
        <taxon>Streptophyta</taxon>
        <taxon>Embryophyta</taxon>
        <taxon>Tracheophyta</taxon>
        <taxon>Spermatophyta</taxon>
        <taxon>Magnoliopsida</taxon>
        <taxon>eudicotyledons</taxon>
        <taxon>Gunneridae</taxon>
        <taxon>Pentapetalae</taxon>
        <taxon>rosids</taxon>
        <taxon>Vitales</taxon>
        <taxon>Vitaceae</taxon>
        <taxon>Viteae</taxon>
        <taxon>Vitis</taxon>
    </lineage>
</organism>
<evidence type="ECO:0000313" key="2">
    <source>
        <dbReference type="EMBL" id="RVW70148.1"/>
    </source>
</evidence>